<protein>
    <submittedName>
        <fullName evidence="1">Uncharacterized protein</fullName>
    </submittedName>
</protein>
<reference evidence="1 2" key="1">
    <citation type="submission" date="2018-10" db="EMBL/GenBank/DDBJ databases">
        <authorList>
            <person name="Li J."/>
        </authorList>
    </citation>
    <scope>NUCLEOTIDE SEQUENCE [LARGE SCALE GENOMIC DNA]</scope>
    <source>
        <strain evidence="1 2">IF 016277</strain>
    </source>
</reference>
<sequence length="82" mass="8571">MRGEATAELYAVTLDLILEHHTRLDEALIAIHSDEFGAHLTLTPESAHRLGIALVAATRAVLPSAAEVTSGGAASTEPPQSE</sequence>
<gene>
    <name evidence="1" type="ORF">D9V32_09160</name>
</gene>
<organism evidence="1 2">
    <name type="scientific">Mycetocola tolaasinivorans</name>
    <dbReference type="NCBI Taxonomy" id="76635"/>
    <lineage>
        <taxon>Bacteria</taxon>
        <taxon>Bacillati</taxon>
        <taxon>Actinomycetota</taxon>
        <taxon>Actinomycetes</taxon>
        <taxon>Micrococcales</taxon>
        <taxon>Microbacteriaceae</taxon>
        <taxon>Mycetocola</taxon>
    </lineage>
</organism>
<evidence type="ECO:0000313" key="2">
    <source>
        <dbReference type="Proteomes" id="UP000272503"/>
    </source>
</evidence>
<accession>A0A3L7A7R3</accession>
<proteinExistence type="predicted"/>
<dbReference type="AlphaFoldDB" id="A0A3L7A7R3"/>
<name>A0A3L7A7R3_9MICO</name>
<comment type="caution">
    <text evidence="1">The sequence shown here is derived from an EMBL/GenBank/DDBJ whole genome shotgun (WGS) entry which is preliminary data.</text>
</comment>
<keyword evidence="2" id="KW-1185">Reference proteome</keyword>
<dbReference type="Proteomes" id="UP000272503">
    <property type="component" value="Unassembled WGS sequence"/>
</dbReference>
<dbReference type="EMBL" id="RCUX01000006">
    <property type="protein sequence ID" value="RLP75631.1"/>
    <property type="molecule type" value="Genomic_DNA"/>
</dbReference>
<evidence type="ECO:0000313" key="1">
    <source>
        <dbReference type="EMBL" id="RLP75631.1"/>
    </source>
</evidence>